<feature type="transmembrane region" description="Helical" evidence="2">
    <location>
        <begin position="26"/>
        <end position="46"/>
    </location>
</feature>
<keyword evidence="4" id="KW-1185">Reference proteome</keyword>
<evidence type="ECO:0000313" key="3">
    <source>
        <dbReference type="EMBL" id="AIC47798.1"/>
    </source>
</evidence>
<name>A0A060JMI9_9MICO</name>
<proteinExistence type="predicted"/>
<evidence type="ECO:0008006" key="5">
    <source>
        <dbReference type="Google" id="ProtNLM"/>
    </source>
</evidence>
<accession>A0A060JMI9</accession>
<keyword evidence="2" id="KW-0812">Transmembrane</keyword>
<evidence type="ECO:0000313" key="4">
    <source>
        <dbReference type="Proteomes" id="UP000067708"/>
    </source>
</evidence>
<organism evidence="3 4">
    <name type="scientific">Rhodoluna lacicola</name>
    <dbReference type="NCBI Taxonomy" id="529884"/>
    <lineage>
        <taxon>Bacteria</taxon>
        <taxon>Bacillati</taxon>
        <taxon>Actinomycetota</taxon>
        <taxon>Actinomycetes</taxon>
        <taxon>Micrococcales</taxon>
        <taxon>Microbacteriaceae</taxon>
        <taxon>Luna cluster</taxon>
        <taxon>Luna-1 subcluster</taxon>
        <taxon>Rhodoluna</taxon>
    </lineage>
</organism>
<keyword evidence="2" id="KW-0472">Membrane</keyword>
<dbReference type="STRING" id="529884.Rhola_00009980"/>
<protein>
    <recommendedName>
        <fullName evidence="5">DUF4307 domain-containing protein</fullName>
    </recommendedName>
</protein>
<keyword evidence="2" id="KW-1133">Transmembrane helix</keyword>
<reference evidence="3 4" key="1">
    <citation type="journal article" date="2014" name="Int. J. Syst. Evol. Microbiol.">
        <title>Rhodoluna lacicola gen. nov., sp. nov., a planktonic freshwater bacterium with stream-lined genome.</title>
        <authorList>
            <person name="Hahn M."/>
            <person name="Schmidt J."/>
            <person name="Taipale S.J."/>
            <person name="Doolittle W.F."/>
            <person name="Koll U."/>
        </authorList>
    </citation>
    <scope>NUCLEOTIDE SEQUENCE [LARGE SCALE GENOMIC DNA]</scope>
    <source>
        <strain evidence="3 4">MWH-Ta8</strain>
    </source>
</reference>
<dbReference type="OrthoDB" id="4793644at2"/>
<gene>
    <name evidence="3" type="ORF">Rhola_00009980</name>
</gene>
<dbReference type="Proteomes" id="UP000067708">
    <property type="component" value="Chromosome"/>
</dbReference>
<evidence type="ECO:0000256" key="1">
    <source>
        <dbReference type="SAM" id="MobiDB-lite"/>
    </source>
</evidence>
<evidence type="ECO:0000256" key="2">
    <source>
        <dbReference type="SAM" id="Phobius"/>
    </source>
</evidence>
<dbReference type="KEGG" id="rla:Rhola_00009980"/>
<dbReference type="InterPro" id="IPR025443">
    <property type="entry name" value="DUF4307"/>
</dbReference>
<dbReference type="HOGENOM" id="CLU_121878_0_0_11"/>
<sequence>MTSESELLATRYGKTPSGGKASRNRIIALAVTLITLFLAWAIWVTIDGSTAVKSQVIGYEVIDAGQTSVRYSVESPSGPAICAIQALNQGYAVVGYKEVEVTASGEFETFVNTTELGVTGLVDKCWLK</sequence>
<dbReference type="RefSeq" id="WP_051636293.1">
    <property type="nucleotide sequence ID" value="NZ_CP007490.1"/>
</dbReference>
<dbReference type="EMBL" id="CP007490">
    <property type="protein sequence ID" value="AIC47798.1"/>
    <property type="molecule type" value="Genomic_DNA"/>
</dbReference>
<dbReference type="Pfam" id="PF14155">
    <property type="entry name" value="DUF4307"/>
    <property type="match status" value="1"/>
</dbReference>
<dbReference type="AlphaFoldDB" id="A0A060JMI9"/>
<feature type="region of interest" description="Disordered" evidence="1">
    <location>
        <begin position="1"/>
        <end position="20"/>
    </location>
</feature>